<evidence type="ECO:0000313" key="3">
    <source>
        <dbReference type="Proteomes" id="UP000886595"/>
    </source>
</evidence>
<feature type="region of interest" description="Disordered" evidence="1">
    <location>
        <begin position="46"/>
        <end position="76"/>
    </location>
</feature>
<proteinExistence type="predicted"/>
<dbReference type="Proteomes" id="UP000886595">
    <property type="component" value="Unassembled WGS sequence"/>
</dbReference>
<keyword evidence="3" id="KW-1185">Reference proteome</keyword>
<accession>A0A8X8B3T4</accession>
<protein>
    <submittedName>
        <fullName evidence="2">Uncharacterized protein</fullName>
    </submittedName>
</protein>
<dbReference type="EMBL" id="JAAMPC010000003">
    <property type="protein sequence ID" value="KAG2322929.1"/>
    <property type="molecule type" value="Genomic_DNA"/>
</dbReference>
<evidence type="ECO:0000313" key="2">
    <source>
        <dbReference type="EMBL" id="KAG2322929.1"/>
    </source>
</evidence>
<comment type="caution">
    <text evidence="2">The sequence shown here is derived from an EMBL/GenBank/DDBJ whole genome shotgun (WGS) entry which is preliminary data.</text>
</comment>
<name>A0A8X8B3T4_BRACI</name>
<evidence type="ECO:0000256" key="1">
    <source>
        <dbReference type="SAM" id="MobiDB-lite"/>
    </source>
</evidence>
<dbReference type="OrthoDB" id="10561208at2759"/>
<dbReference type="AlphaFoldDB" id="A0A8X8B3T4"/>
<gene>
    <name evidence="2" type="ORF">Bca52824_016142</name>
</gene>
<reference evidence="2 3" key="1">
    <citation type="submission" date="2020-02" db="EMBL/GenBank/DDBJ databases">
        <authorList>
            <person name="Ma Q."/>
            <person name="Huang Y."/>
            <person name="Song X."/>
            <person name="Pei D."/>
        </authorList>
    </citation>
    <scope>NUCLEOTIDE SEQUENCE [LARGE SCALE GENOMIC DNA]</scope>
    <source>
        <strain evidence="2">Sxm20200214</strain>
        <tissue evidence="2">Leaf</tissue>
    </source>
</reference>
<organism evidence="2 3">
    <name type="scientific">Brassica carinata</name>
    <name type="common">Ethiopian mustard</name>
    <name type="synonym">Abyssinian cabbage</name>
    <dbReference type="NCBI Taxonomy" id="52824"/>
    <lineage>
        <taxon>Eukaryota</taxon>
        <taxon>Viridiplantae</taxon>
        <taxon>Streptophyta</taxon>
        <taxon>Embryophyta</taxon>
        <taxon>Tracheophyta</taxon>
        <taxon>Spermatophyta</taxon>
        <taxon>Magnoliopsida</taxon>
        <taxon>eudicotyledons</taxon>
        <taxon>Gunneridae</taxon>
        <taxon>Pentapetalae</taxon>
        <taxon>rosids</taxon>
        <taxon>malvids</taxon>
        <taxon>Brassicales</taxon>
        <taxon>Brassicaceae</taxon>
        <taxon>Brassiceae</taxon>
        <taxon>Brassica</taxon>
    </lineage>
</organism>
<sequence length="76" mass="8213">MREGGHVAANLDLVTVNHVENILAKLHEQDGSTNTEPKLMKLRLDRGNIGSDGGDKATVTAKDTSSEEVTWRVGVE</sequence>